<dbReference type="PANTHER" id="PTHR45715">
    <property type="entry name" value="ATPASE H+-TRANSPORTING V1 SUBUNIT E1A-RELATED"/>
    <property type="match status" value="1"/>
</dbReference>
<dbReference type="InterPro" id="IPR002842">
    <property type="entry name" value="ATPase_V1_Esu"/>
</dbReference>
<evidence type="ECO:0000313" key="4">
    <source>
        <dbReference type="EMBL" id="CED85482.1"/>
    </source>
</evidence>
<evidence type="ECO:0000256" key="1">
    <source>
        <dbReference type="ARBA" id="ARBA00005901"/>
    </source>
</evidence>
<organism evidence="4">
    <name type="scientific">Phaffia rhodozyma</name>
    <name type="common">Yeast</name>
    <name type="synonym">Xanthophyllomyces dendrorhous</name>
    <dbReference type="NCBI Taxonomy" id="264483"/>
    <lineage>
        <taxon>Eukaryota</taxon>
        <taxon>Fungi</taxon>
        <taxon>Dikarya</taxon>
        <taxon>Basidiomycota</taxon>
        <taxon>Agaricomycotina</taxon>
        <taxon>Tremellomycetes</taxon>
        <taxon>Cystofilobasidiales</taxon>
        <taxon>Mrakiaceae</taxon>
        <taxon>Phaffia</taxon>
    </lineage>
</organism>
<protein>
    <submittedName>
        <fullName evidence="4">Vacuolar H-ATPase V1 sector, subunit E</fullName>
    </submittedName>
</protein>
<dbReference type="Pfam" id="PF01991">
    <property type="entry name" value="vATP-synt_E"/>
    <property type="match status" value="1"/>
</dbReference>
<dbReference type="SUPFAM" id="SSF160527">
    <property type="entry name" value="V-type ATPase subunit E-like"/>
    <property type="match status" value="1"/>
</dbReference>
<dbReference type="Gene3D" id="6.10.250.1620">
    <property type="match status" value="1"/>
</dbReference>
<sequence>MSAPRPLNDQEVLSEMNKMVSFISQEAKEKARELQVKADEEFAIEKAKIVRQESLAIDALYEKKRKQAEVGQKIAQSTALNTSRLKILRAREQFLSDLFEDARGKITDLANDEGKYAQLMENLILQGLLLVLSPSCTLVVRAKDREMAKKAAEAASKQYTEISGRTTEVNVDEDEELPTESAGGVKLNGAGNRIMVNNTVDERLALLEDKMLPEIRADLFGLNENRKFYT</sequence>
<dbReference type="GO" id="GO:0046961">
    <property type="term" value="F:proton-transporting ATPase activity, rotational mechanism"/>
    <property type="evidence" value="ECO:0007669"/>
    <property type="project" value="InterPro"/>
</dbReference>
<dbReference type="GO" id="GO:0033178">
    <property type="term" value="C:proton-transporting two-sector ATPase complex, catalytic domain"/>
    <property type="evidence" value="ECO:0007669"/>
    <property type="project" value="InterPro"/>
</dbReference>
<evidence type="ECO:0000256" key="2">
    <source>
        <dbReference type="ARBA" id="ARBA00022448"/>
    </source>
</evidence>
<reference evidence="4" key="1">
    <citation type="submission" date="2014-08" db="EMBL/GenBank/DDBJ databases">
        <authorList>
            <person name="Sharma Rahul"/>
            <person name="Thines Marco"/>
        </authorList>
    </citation>
    <scope>NUCLEOTIDE SEQUENCE</scope>
</reference>
<dbReference type="AlphaFoldDB" id="A0A0F7STI7"/>
<proteinExistence type="inferred from homology"/>
<keyword evidence="2" id="KW-0813">Transport</keyword>
<evidence type="ECO:0000256" key="3">
    <source>
        <dbReference type="ARBA" id="ARBA00023065"/>
    </source>
</evidence>
<dbReference type="EMBL" id="LN483332">
    <property type="protein sequence ID" value="CED85482.1"/>
    <property type="molecule type" value="Genomic_DNA"/>
</dbReference>
<accession>A0A0F7STI7</accession>
<dbReference type="Gene3D" id="3.30.2320.30">
    <property type="entry name" value="ATP synthase, E subunit, C-terminal"/>
    <property type="match status" value="1"/>
</dbReference>
<dbReference type="InterPro" id="IPR038495">
    <property type="entry name" value="ATPase_E_C"/>
</dbReference>
<keyword evidence="3" id="KW-0406">Ion transport</keyword>
<comment type="similarity">
    <text evidence="1">Belongs to the V-ATPase E subunit family.</text>
</comment>
<name>A0A0F7STI7_PHARH</name>
<dbReference type="HAMAP" id="MF_00311">
    <property type="entry name" value="ATP_synth_E_arch"/>
    <property type="match status" value="1"/>
</dbReference>